<gene>
    <name evidence="1" type="ORF">LCGC14_1731090</name>
</gene>
<accession>A0A0F9HX97</accession>
<organism evidence="1">
    <name type="scientific">marine sediment metagenome</name>
    <dbReference type="NCBI Taxonomy" id="412755"/>
    <lineage>
        <taxon>unclassified sequences</taxon>
        <taxon>metagenomes</taxon>
        <taxon>ecological metagenomes</taxon>
    </lineage>
</organism>
<dbReference type="AlphaFoldDB" id="A0A0F9HX97"/>
<reference evidence="1" key="1">
    <citation type="journal article" date="2015" name="Nature">
        <title>Complex archaea that bridge the gap between prokaryotes and eukaryotes.</title>
        <authorList>
            <person name="Spang A."/>
            <person name="Saw J.H."/>
            <person name="Jorgensen S.L."/>
            <person name="Zaremba-Niedzwiedzka K."/>
            <person name="Martijn J."/>
            <person name="Lind A.E."/>
            <person name="van Eijk R."/>
            <person name="Schleper C."/>
            <person name="Guy L."/>
            <person name="Ettema T.J."/>
        </authorList>
    </citation>
    <scope>NUCLEOTIDE SEQUENCE</scope>
</reference>
<name>A0A0F9HX97_9ZZZZ</name>
<protein>
    <submittedName>
        <fullName evidence="1">Uncharacterized protein</fullName>
    </submittedName>
</protein>
<dbReference type="PROSITE" id="PS51257">
    <property type="entry name" value="PROKAR_LIPOPROTEIN"/>
    <property type="match status" value="1"/>
</dbReference>
<dbReference type="EMBL" id="LAZR01015709">
    <property type="protein sequence ID" value="KKM07727.1"/>
    <property type="molecule type" value="Genomic_DNA"/>
</dbReference>
<sequence length="76" mass="8669">MKKFLLIALVTILFLSCESDVPSSEPLEDAAIVEPRTELAFKVGYKQAVLDMMENDSFDAELFKQRLSEFRKLLAK</sequence>
<proteinExistence type="predicted"/>
<evidence type="ECO:0000313" key="1">
    <source>
        <dbReference type="EMBL" id="KKM07727.1"/>
    </source>
</evidence>
<comment type="caution">
    <text evidence="1">The sequence shown here is derived from an EMBL/GenBank/DDBJ whole genome shotgun (WGS) entry which is preliminary data.</text>
</comment>